<feature type="domain" description="Copper amine oxidase-like N-terminal" evidence="2">
    <location>
        <begin position="86"/>
        <end position="189"/>
    </location>
</feature>
<evidence type="ECO:0000313" key="3">
    <source>
        <dbReference type="EMBL" id="KMY32945.1"/>
    </source>
</evidence>
<protein>
    <recommendedName>
        <fullName evidence="2">Copper amine oxidase-like N-terminal domain-containing protein</fullName>
    </recommendedName>
</protein>
<comment type="caution">
    <text evidence="3">The sequence shown here is derived from an EMBL/GenBank/DDBJ whole genome shotgun (WGS) entry which is preliminary data.</text>
</comment>
<feature type="chain" id="PRO_5030010041" description="Copper amine oxidase-like N-terminal domain-containing protein" evidence="1">
    <location>
        <begin position="24"/>
        <end position="196"/>
    </location>
</feature>
<dbReference type="InterPro" id="IPR036582">
    <property type="entry name" value="Mao_N_sf"/>
</dbReference>
<feature type="signal peptide" evidence="1">
    <location>
        <begin position="1"/>
        <end position="23"/>
    </location>
</feature>
<evidence type="ECO:0000256" key="1">
    <source>
        <dbReference type="SAM" id="SignalP"/>
    </source>
</evidence>
<dbReference type="NCBIfam" id="NF033223">
    <property type="entry name" value="YHYH_alt"/>
    <property type="match status" value="1"/>
</dbReference>
<dbReference type="InterPro" id="IPR012854">
    <property type="entry name" value="Cu_amine_oxidase-like_N"/>
</dbReference>
<dbReference type="OrthoDB" id="2503396at2"/>
<reference evidence="4" key="1">
    <citation type="submission" date="2015-07" db="EMBL/GenBank/DDBJ databases">
        <authorList>
            <consortium name="Consortium for Microbial Forensics and Genomics (microFORGE)"/>
            <person name="Knight B.M."/>
            <person name="Roberts D.P."/>
            <person name="Lin D."/>
            <person name="Hari K."/>
            <person name="Fletcher J."/>
            <person name="Melcher U."/>
            <person name="Blagden T."/>
            <person name="Winegar R.A."/>
        </authorList>
    </citation>
    <scope>NUCLEOTIDE SEQUENCE [LARGE SCALE GENOMIC DNA]</scope>
    <source>
        <strain evidence="4">DSM 23493</strain>
    </source>
</reference>
<proteinExistence type="predicted"/>
<dbReference type="GeneID" id="96599102"/>
<keyword evidence="1" id="KW-0732">Signal</keyword>
<dbReference type="SUPFAM" id="SSF55383">
    <property type="entry name" value="Copper amine oxidase, domain N"/>
    <property type="match status" value="1"/>
</dbReference>
<dbReference type="PATRIC" id="fig|582475.4.peg.2191"/>
<dbReference type="EMBL" id="LFXJ01000005">
    <property type="protein sequence ID" value="KMY32945.1"/>
    <property type="molecule type" value="Genomic_DNA"/>
</dbReference>
<gene>
    <name evidence="3" type="ORF">ACZ11_12760</name>
</gene>
<name>A0A0K9FEM5_9BACI</name>
<dbReference type="Proteomes" id="UP000037326">
    <property type="component" value="Unassembled WGS sequence"/>
</dbReference>
<evidence type="ECO:0000259" key="2">
    <source>
        <dbReference type="Pfam" id="PF07833"/>
    </source>
</evidence>
<dbReference type="AlphaFoldDB" id="A0A0K9FEM5"/>
<organism evidence="3 4">
    <name type="scientific">Lysinibacillus xylanilyticus</name>
    <dbReference type="NCBI Taxonomy" id="582475"/>
    <lineage>
        <taxon>Bacteria</taxon>
        <taxon>Bacillati</taxon>
        <taxon>Bacillota</taxon>
        <taxon>Bacilli</taxon>
        <taxon>Bacillales</taxon>
        <taxon>Bacillaceae</taxon>
        <taxon>Lysinibacillus</taxon>
    </lineage>
</organism>
<evidence type="ECO:0000313" key="4">
    <source>
        <dbReference type="Proteomes" id="UP000037326"/>
    </source>
</evidence>
<dbReference type="RefSeq" id="WP_049666597.1">
    <property type="nucleotide sequence ID" value="NZ_LFXJ01000005.1"/>
</dbReference>
<accession>A0A0K9FEM5</accession>
<dbReference type="Pfam" id="PF07833">
    <property type="entry name" value="Cu_amine_oxidN1"/>
    <property type="match status" value="1"/>
</dbReference>
<sequence>MKKLVLFITMLSLFMATSLTADAHPGRLDSNGGHNCSAKSKAKGLCSGYHYHNKGNEVVPSTNVNQKTPTTQSTPEPVLTTVDVYINNVKQYYNPSAYIKKGTTLVPMKAIFVSLGATVTYDNATKKVTAYKDSKKIVIGVGNKNAYVNSNGVTTTIKLNHAAEIYKGTTMVPLRFVSEALGANITFDDAVFITTK</sequence>
<dbReference type="InterPro" id="IPR047773">
    <property type="entry name" value="YHYH_dom_bact"/>
</dbReference>
<dbReference type="Gene3D" id="3.30.457.10">
    <property type="entry name" value="Copper amine oxidase-like, N-terminal domain"/>
    <property type="match status" value="1"/>
</dbReference>